<accession>A0A075MQ76</accession>
<dbReference type="InterPro" id="IPR013766">
    <property type="entry name" value="Thioredoxin_domain"/>
</dbReference>
<dbReference type="InterPro" id="IPR012336">
    <property type="entry name" value="Thioredoxin-like_fold"/>
</dbReference>
<dbReference type="Proteomes" id="UP000028194">
    <property type="component" value="Chromosome"/>
</dbReference>
<dbReference type="EMBL" id="CP007174">
    <property type="protein sequence ID" value="AIF83220.1"/>
    <property type="molecule type" value="Genomic_DNA"/>
</dbReference>
<dbReference type="RefSeq" id="WP_148700019.1">
    <property type="nucleotide sequence ID" value="NZ_CP007174.1"/>
</dbReference>
<evidence type="ECO:0000313" key="5">
    <source>
        <dbReference type="EMBL" id="AIF83220.1"/>
    </source>
</evidence>
<dbReference type="Gene3D" id="3.40.30.10">
    <property type="entry name" value="Glutaredoxin"/>
    <property type="match status" value="1"/>
</dbReference>
<reference evidence="5 6" key="1">
    <citation type="journal article" date="2014" name="PLoS ONE">
        <title>Genome Sequence of Candidatus Nitrososphaera evergladensis from Group I.1b Enriched from Everglades Soil Reveals Novel Genomic Features of the Ammonia-Oxidizing Archaea.</title>
        <authorList>
            <person name="Zhalnina K.V."/>
            <person name="Dias R."/>
            <person name="Leonard M.T."/>
            <person name="Dorr de Quadros P."/>
            <person name="Camargo F.A."/>
            <person name="Drew J.C."/>
            <person name="Farmerie W.G."/>
            <person name="Daroub S.H."/>
            <person name="Triplett E.W."/>
        </authorList>
    </citation>
    <scope>NUCLEOTIDE SEQUENCE [LARGE SCALE GENOMIC DNA]</scope>
    <source>
        <strain evidence="5 6">SR1</strain>
    </source>
</reference>
<keyword evidence="6" id="KW-1185">Reference proteome</keyword>
<dbReference type="PROSITE" id="PS51352">
    <property type="entry name" value="THIOREDOXIN_2"/>
    <property type="match status" value="1"/>
</dbReference>
<evidence type="ECO:0000256" key="3">
    <source>
        <dbReference type="SAM" id="MobiDB-lite"/>
    </source>
</evidence>
<evidence type="ECO:0000259" key="4">
    <source>
        <dbReference type="PROSITE" id="PS51352"/>
    </source>
</evidence>
<name>A0A075MQ76_9ARCH</name>
<feature type="domain" description="Thioredoxin" evidence="4">
    <location>
        <begin position="2"/>
        <end position="183"/>
    </location>
</feature>
<comment type="similarity">
    <text evidence="2">Belongs to the glutaredoxin family.</text>
</comment>
<dbReference type="InterPro" id="IPR036249">
    <property type="entry name" value="Thioredoxin-like_sf"/>
</dbReference>
<dbReference type="GeneID" id="41596958"/>
<feature type="region of interest" description="Disordered" evidence="3">
    <location>
        <begin position="183"/>
        <end position="213"/>
    </location>
</feature>
<dbReference type="HOGENOM" id="CLU_000288_47_7_2"/>
<comment type="similarity">
    <text evidence="1">Belongs to the thioredoxin family. DsbA subfamily.</text>
</comment>
<proteinExistence type="inferred from homology"/>
<dbReference type="SUPFAM" id="SSF52833">
    <property type="entry name" value="Thioredoxin-like"/>
    <property type="match status" value="1"/>
</dbReference>
<dbReference type="PANTHER" id="PTHR13887:SF55">
    <property type="entry name" value="SLR0313 PROTEIN"/>
    <property type="match status" value="1"/>
</dbReference>
<dbReference type="OrthoDB" id="15256at2157"/>
<organism evidence="5 6">
    <name type="scientific">Candidatus Nitrososphaera evergladensis SR1</name>
    <dbReference type="NCBI Taxonomy" id="1459636"/>
    <lineage>
        <taxon>Archaea</taxon>
        <taxon>Nitrososphaerota</taxon>
        <taxon>Nitrososphaeria</taxon>
        <taxon>Nitrososphaerales</taxon>
        <taxon>Nitrososphaeraceae</taxon>
        <taxon>Nitrososphaera</taxon>
    </lineage>
</organism>
<dbReference type="STRING" id="1459636.NTE_01147"/>
<dbReference type="GO" id="GO:0016853">
    <property type="term" value="F:isomerase activity"/>
    <property type="evidence" value="ECO:0007669"/>
    <property type="project" value="UniProtKB-KW"/>
</dbReference>
<keyword evidence="5" id="KW-0413">Isomerase</keyword>
<protein>
    <submittedName>
        <fullName evidence="5">Protein-disulfide isomerase</fullName>
    </submittedName>
</protein>
<feature type="compositionally biased region" description="Basic residues" evidence="3">
    <location>
        <begin position="188"/>
        <end position="199"/>
    </location>
</feature>
<evidence type="ECO:0000313" key="6">
    <source>
        <dbReference type="Proteomes" id="UP000028194"/>
    </source>
</evidence>
<sequence>MSSKIDEAEIARLNQPVNERDHAQGQESAPVILVEYGDYECPYCGQAYPIVKSVQKNFGDKLRFIFRNFPITQAHPHAQHAAEAAEAAGVQGKFWEMHDYLYERQRELDENHLRQYASAVGLDIARFDDEMAKHIHAGRVHNDFMSGIRSGVNGTPTFYINDIRHDDSWNEETLVETIKQTIADQQRRHPITKGSKKIAGRNAQTPKRTHYRK</sequence>
<evidence type="ECO:0000256" key="1">
    <source>
        <dbReference type="ARBA" id="ARBA00005791"/>
    </source>
</evidence>
<gene>
    <name evidence="5" type="ORF">NTE_01147</name>
</gene>
<dbReference type="Pfam" id="PF13462">
    <property type="entry name" value="Thioredoxin_4"/>
    <property type="match status" value="1"/>
</dbReference>
<dbReference type="eggNOG" id="arCOG02868">
    <property type="taxonomic scope" value="Archaea"/>
</dbReference>
<evidence type="ECO:0000256" key="2">
    <source>
        <dbReference type="ARBA" id="ARBA00007787"/>
    </source>
</evidence>
<dbReference type="PANTHER" id="PTHR13887">
    <property type="entry name" value="GLUTATHIONE S-TRANSFERASE KAPPA"/>
    <property type="match status" value="1"/>
</dbReference>
<dbReference type="AlphaFoldDB" id="A0A075MQ76"/>
<dbReference type="KEGG" id="nev:NTE_01147"/>